<protein>
    <submittedName>
        <fullName evidence="3">Uncharacterized protein</fullName>
    </submittedName>
</protein>
<keyword evidence="2" id="KW-0732">Signal</keyword>
<evidence type="ECO:0000256" key="1">
    <source>
        <dbReference type="SAM" id="MobiDB-lite"/>
    </source>
</evidence>
<name>A0AAD7D9S6_MYCRO</name>
<proteinExistence type="predicted"/>
<feature type="compositionally biased region" description="Low complexity" evidence="1">
    <location>
        <begin position="61"/>
        <end position="92"/>
    </location>
</feature>
<dbReference type="EMBL" id="JARKIE010000099">
    <property type="protein sequence ID" value="KAJ7686130.1"/>
    <property type="molecule type" value="Genomic_DNA"/>
</dbReference>
<gene>
    <name evidence="3" type="ORF">B0H17DRAFT_1072751</name>
</gene>
<comment type="caution">
    <text evidence="3">The sequence shown here is derived from an EMBL/GenBank/DDBJ whole genome shotgun (WGS) entry which is preliminary data.</text>
</comment>
<dbReference type="Proteomes" id="UP001221757">
    <property type="component" value="Unassembled WGS sequence"/>
</dbReference>
<reference evidence="3" key="1">
    <citation type="submission" date="2023-03" db="EMBL/GenBank/DDBJ databases">
        <title>Massive genome expansion in bonnet fungi (Mycena s.s.) driven by repeated elements and novel gene families across ecological guilds.</title>
        <authorList>
            <consortium name="Lawrence Berkeley National Laboratory"/>
            <person name="Harder C.B."/>
            <person name="Miyauchi S."/>
            <person name="Viragh M."/>
            <person name="Kuo A."/>
            <person name="Thoen E."/>
            <person name="Andreopoulos B."/>
            <person name="Lu D."/>
            <person name="Skrede I."/>
            <person name="Drula E."/>
            <person name="Henrissat B."/>
            <person name="Morin E."/>
            <person name="Kohler A."/>
            <person name="Barry K."/>
            <person name="LaButti K."/>
            <person name="Morin E."/>
            <person name="Salamov A."/>
            <person name="Lipzen A."/>
            <person name="Mereny Z."/>
            <person name="Hegedus B."/>
            <person name="Baldrian P."/>
            <person name="Stursova M."/>
            <person name="Weitz H."/>
            <person name="Taylor A."/>
            <person name="Grigoriev I.V."/>
            <person name="Nagy L.G."/>
            <person name="Martin F."/>
            <person name="Kauserud H."/>
        </authorList>
    </citation>
    <scope>NUCLEOTIDE SEQUENCE</scope>
    <source>
        <strain evidence="3">CBHHK067</strain>
    </source>
</reference>
<evidence type="ECO:0000313" key="4">
    <source>
        <dbReference type="Proteomes" id="UP001221757"/>
    </source>
</evidence>
<evidence type="ECO:0000313" key="3">
    <source>
        <dbReference type="EMBL" id="KAJ7686130.1"/>
    </source>
</evidence>
<feature type="signal peptide" evidence="2">
    <location>
        <begin position="1"/>
        <end position="19"/>
    </location>
</feature>
<keyword evidence="4" id="KW-1185">Reference proteome</keyword>
<evidence type="ECO:0000256" key="2">
    <source>
        <dbReference type="SAM" id="SignalP"/>
    </source>
</evidence>
<dbReference type="AlphaFoldDB" id="A0AAD7D9S6"/>
<feature type="chain" id="PRO_5042189561" evidence="2">
    <location>
        <begin position="20"/>
        <end position="98"/>
    </location>
</feature>
<feature type="region of interest" description="Disordered" evidence="1">
    <location>
        <begin position="47"/>
        <end position="98"/>
    </location>
</feature>
<sequence>MVLLFVAALFFPLSRLSYADDAAEVANSRPEVDNSFVSFTDRENAAARNFPTLRSRRRRPLSTAPSASPTKPYSGPAAPAAPLAPLRPRPGAKGAGGG</sequence>
<accession>A0AAD7D9S6</accession>
<organism evidence="3 4">
    <name type="scientific">Mycena rosella</name>
    <name type="common">Pink bonnet</name>
    <name type="synonym">Agaricus rosellus</name>
    <dbReference type="NCBI Taxonomy" id="1033263"/>
    <lineage>
        <taxon>Eukaryota</taxon>
        <taxon>Fungi</taxon>
        <taxon>Dikarya</taxon>
        <taxon>Basidiomycota</taxon>
        <taxon>Agaricomycotina</taxon>
        <taxon>Agaricomycetes</taxon>
        <taxon>Agaricomycetidae</taxon>
        <taxon>Agaricales</taxon>
        <taxon>Marasmiineae</taxon>
        <taxon>Mycenaceae</taxon>
        <taxon>Mycena</taxon>
    </lineage>
</organism>